<dbReference type="GO" id="GO:0019556">
    <property type="term" value="P:L-histidine catabolic process to glutamate and formamide"/>
    <property type="evidence" value="ECO:0007669"/>
    <property type="project" value="UniProtKB-UniRule"/>
</dbReference>
<dbReference type="SUPFAM" id="SSF51556">
    <property type="entry name" value="Metallo-dependent hydrolases"/>
    <property type="match status" value="1"/>
</dbReference>
<feature type="domain" description="Amidohydrolase-related" evidence="8">
    <location>
        <begin position="89"/>
        <end position="429"/>
    </location>
</feature>
<dbReference type="GO" id="GO:0005737">
    <property type="term" value="C:cytoplasm"/>
    <property type="evidence" value="ECO:0007669"/>
    <property type="project" value="UniProtKB-SubCell"/>
</dbReference>
<feature type="binding site" evidence="7">
    <location>
        <position position="98"/>
    </location>
    <ligand>
        <name>Fe(3+)</name>
        <dbReference type="ChEBI" id="CHEBI:29034"/>
    </ligand>
</feature>
<proteinExistence type="inferred from homology"/>
<dbReference type="HAMAP" id="MF_00372">
    <property type="entry name" value="HutI"/>
    <property type="match status" value="1"/>
</dbReference>
<organism evidence="9 10">
    <name type="scientific">Candidatus Cryptobacteroides excrementavium</name>
    <dbReference type="NCBI Taxonomy" id="2840759"/>
    <lineage>
        <taxon>Bacteria</taxon>
        <taxon>Pseudomonadati</taxon>
        <taxon>Bacteroidota</taxon>
        <taxon>Bacteroidia</taxon>
        <taxon>Bacteroidales</taxon>
        <taxon>Candidatus Cryptobacteroides</taxon>
    </lineage>
</organism>
<evidence type="ECO:0000256" key="1">
    <source>
        <dbReference type="ARBA" id="ARBA00012864"/>
    </source>
</evidence>
<dbReference type="InterPro" id="IPR005920">
    <property type="entry name" value="HutI"/>
</dbReference>
<dbReference type="PANTHER" id="PTHR42752">
    <property type="entry name" value="IMIDAZOLONEPROPIONASE"/>
    <property type="match status" value="1"/>
</dbReference>
<feature type="binding site" evidence="7">
    <location>
        <position position="203"/>
    </location>
    <ligand>
        <name>4-imidazolone-5-propanoate</name>
        <dbReference type="ChEBI" id="CHEBI:77893"/>
    </ligand>
</feature>
<dbReference type="Pfam" id="PF01979">
    <property type="entry name" value="Amidohydro_1"/>
    <property type="match status" value="1"/>
</dbReference>
<dbReference type="Gene3D" id="3.20.20.140">
    <property type="entry name" value="Metal-dependent hydrolases"/>
    <property type="match status" value="1"/>
</dbReference>
<sequence length="439" mass="47571">MRTLITNIKEIFGILPHGIMKKEGEEMGSVESLKDAWLLVDGGKIADFGTMPYPVTGTGPDDWGADDPSYRPEDRDEDIDNVIDAEGGFVLPSFCDSHTHIVYAGCRDGEFRDKIAGLTYEEIAARGGGILNSADLLHNTSEEELYRQSAERAREVMLMGTGSLEIKSGYGLTTEDELKMLRVIRRLKEDFPMEIRSTFLGAHAVGRAYAGRQDEYVKMVCREMLPAVAAEGLADFVDVFCDKGFFTPAETATILEAAARYGLRPKIHANELAVSGGVQTGTAHKALSVDHLEQTGDDEIKALQACRSTMPTMLPGASFFSRLPYGNAKGFIRAGLGIALASDYNPGSSPSGNMRFVMALGCIQMRLTPEEAFNACTINTAYAMGTSHLGGSITRGKRADIIITRPLPSLAFIPYSHQTPFISRVMVGGSLFDLADIAG</sequence>
<name>A0A9D9NRU0_9BACT</name>
<comment type="catalytic activity">
    <reaction evidence="7">
        <text>4-imidazolone-5-propanoate + H2O = N-formimidoyl-L-glutamate</text>
        <dbReference type="Rhea" id="RHEA:23660"/>
        <dbReference type="ChEBI" id="CHEBI:15377"/>
        <dbReference type="ChEBI" id="CHEBI:58928"/>
        <dbReference type="ChEBI" id="CHEBI:77893"/>
        <dbReference type="EC" id="3.5.2.7"/>
    </reaction>
</comment>
<dbReference type="Gene3D" id="2.30.40.10">
    <property type="entry name" value="Urease, subunit C, domain 1"/>
    <property type="match status" value="1"/>
</dbReference>
<gene>
    <name evidence="7" type="primary">hutI</name>
    <name evidence="9" type="ORF">IAB78_04715</name>
</gene>
<evidence type="ECO:0000256" key="7">
    <source>
        <dbReference type="HAMAP-Rule" id="MF_00372"/>
    </source>
</evidence>
<dbReference type="GO" id="GO:0050480">
    <property type="term" value="F:imidazolonepropionase activity"/>
    <property type="evidence" value="ECO:0007669"/>
    <property type="project" value="UniProtKB-UniRule"/>
</dbReference>
<evidence type="ECO:0000256" key="2">
    <source>
        <dbReference type="ARBA" id="ARBA00022723"/>
    </source>
</evidence>
<dbReference type="SUPFAM" id="SSF51338">
    <property type="entry name" value="Composite domain of metallo-dependent hydrolases"/>
    <property type="match status" value="1"/>
</dbReference>
<keyword evidence="3 7" id="KW-0378">Hydrolase</keyword>
<keyword evidence="2 7" id="KW-0479">Metal-binding</keyword>
<protein>
    <recommendedName>
        <fullName evidence="1 7">Imidazolonepropionase</fullName>
        <ecNumber evidence="1 7">3.5.2.7</ecNumber>
    </recommendedName>
    <alternativeName>
        <fullName evidence="7">Imidazolone-5-propionate hydrolase</fullName>
    </alternativeName>
</protein>
<feature type="binding site" evidence="7">
    <location>
        <position position="268"/>
    </location>
    <ligand>
        <name>Zn(2+)</name>
        <dbReference type="ChEBI" id="CHEBI:29105"/>
    </ligand>
</feature>
<dbReference type="EMBL" id="JADILX010000078">
    <property type="protein sequence ID" value="MBO8485706.1"/>
    <property type="molecule type" value="Genomic_DNA"/>
</dbReference>
<feature type="binding site" evidence="7">
    <location>
        <position position="348"/>
    </location>
    <ligand>
        <name>4-imidazolone-5-propanoate</name>
        <dbReference type="ChEBI" id="CHEBI:77893"/>
    </ligand>
</feature>
<evidence type="ECO:0000256" key="6">
    <source>
        <dbReference type="ARBA" id="ARBA00023004"/>
    </source>
</evidence>
<dbReference type="Proteomes" id="UP000823750">
    <property type="component" value="Unassembled WGS sequence"/>
</dbReference>
<dbReference type="GO" id="GO:0005506">
    <property type="term" value="F:iron ion binding"/>
    <property type="evidence" value="ECO:0007669"/>
    <property type="project" value="UniProtKB-UniRule"/>
</dbReference>
<feature type="binding site" evidence="7">
    <location>
        <position position="268"/>
    </location>
    <ligand>
        <name>Fe(3+)</name>
        <dbReference type="ChEBI" id="CHEBI:29034"/>
    </ligand>
</feature>
<evidence type="ECO:0000256" key="4">
    <source>
        <dbReference type="ARBA" id="ARBA00022808"/>
    </source>
</evidence>
<evidence type="ECO:0000313" key="9">
    <source>
        <dbReference type="EMBL" id="MBO8485706.1"/>
    </source>
</evidence>
<feature type="binding site" evidence="7">
    <location>
        <position position="345"/>
    </location>
    <ligand>
        <name>N-formimidoyl-L-glutamate</name>
        <dbReference type="ChEBI" id="CHEBI:58928"/>
    </ligand>
</feature>
<comment type="cofactor">
    <cofactor evidence="7">
        <name>Zn(2+)</name>
        <dbReference type="ChEBI" id="CHEBI:29105"/>
    </cofactor>
    <cofactor evidence="7">
        <name>Fe(3+)</name>
        <dbReference type="ChEBI" id="CHEBI:29034"/>
    </cofactor>
    <text evidence="7">Binds 1 zinc or iron ion per subunit.</text>
</comment>
<evidence type="ECO:0000259" key="8">
    <source>
        <dbReference type="Pfam" id="PF01979"/>
    </source>
</evidence>
<evidence type="ECO:0000313" key="10">
    <source>
        <dbReference type="Proteomes" id="UP000823750"/>
    </source>
</evidence>
<comment type="pathway">
    <text evidence="7">Amino-acid degradation; L-histidine degradation into L-glutamate; N-formimidoyl-L-glutamate from L-histidine: step 3/3.</text>
</comment>
<feature type="binding site" evidence="7">
    <location>
        <position position="271"/>
    </location>
    <ligand>
        <name>4-imidazolone-5-propanoate</name>
        <dbReference type="ChEBI" id="CHEBI:77893"/>
    </ligand>
</feature>
<feature type="binding site" evidence="7">
    <location>
        <position position="170"/>
    </location>
    <ligand>
        <name>4-imidazolone-5-propanoate</name>
        <dbReference type="ChEBI" id="CHEBI:77893"/>
    </ligand>
</feature>
<evidence type="ECO:0000256" key="3">
    <source>
        <dbReference type="ARBA" id="ARBA00022801"/>
    </source>
</evidence>
<dbReference type="InterPro" id="IPR006680">
    <property type="entry name" value="Amidohydro-rel"/>
</dbReference>
<dbReference type="InterPro" id="IPR011059">
    <property type="entry name" value="Metal-dep_hydrolase_composite"/>
</dbReference>
<comment type="similarity">
    <text evidence="7">Belongs to the metallo-dependent hydrolases superfamily. HutI family.</text>
</comment>
<keyword evidence="4 7" id="KW-0369">Histidine metabolism</keyword>
<feature type="binding site" evidence="7">
    <location>
        <position position="100"/>
    </location>
    <ligand>
        <name>Fe(3+)</name>
        <dbReference type="ChEBI" id="CHEBI:29034"/>
    </ligand>
</feature>
<keyword evidence="6 7" id="KW-0408">Iron</keyword>
<comment type="subcellular location">
    <subcellularLocation>
        <location evidence="7">Cytoplasm</location>
    </subcellularLocation>
</comment>
<keyword evidence="5 7" id="KW-0862">Zinc</keyword>
<evidence type="ECO:0000256" key="5">
    <source>
        <dbReference type="ARBA" id="ARBA00022833"/>
    </source>
</evidence>
<feature type="binding site" evidence="7">
    <location>
        <position position="170"/>
    </location>
    <ligand>
        <name>N-formimidoyl-L-glutamate</name>
        <dbReference type="ChEBI" id="CHEBI:58928"/>
    </ligand>
</feature>
<dbReference type="InterPro" id="IPR032466">
    <property type="entry name" value="Metal_Hydrolase"/>
</dbReference>
<reference evidence="9" key="2">
    <citation type="journal article" date="2021" name="PeerJ">
        <title>Extensive microbial diversity within the chicken gut microbiome revealed by metagenomics and culture.</title>
        <authorList>
            <person name="Gilroy R."/>
            <person name="Ravi A."/>
            <person name="Getino M."/>
            <person name="Pursley I."/>
            <person name="Horton D.L."/>
            <person name="Alikhan N.F."/>
            <person name="Baker D."/>
            <person name="Gharbi K."/>
            <person name="Hall N."/>
            <person name="Watson M."/>
            <person name="Adriaenssens E.M."/>
            <person name="Foster-Nyarko E."/>
            <person name="Jarju S."/>
            <person name="Secka A."/>
            <person name="Antonio M."/>
            <person name="Oren A."/>
            <person name="Chaudhuri R.R."/>
            <person name="La Ragione R."/>
            <person name="Hildebrand F."/>
            <person name="Pallen M.J."/>
        </authorList>
    </citation>
    <scope>NUCLEOTIDE SEQUENCE</scope>
    <source>
        <strain evidence="9">B2-16538</strain>
    </source>
</reference>
<dbReference type="GO" id="GO:0008270">
    <property type="term" value="F:zinc ion binding"/>
    <property type="evidence" value="ECO:0007669"/>
    <property type="project" value="UniProtKB-UniRule"/>
</dbReference>
<feature type="binding site" evidence="7">
    <location>
        <position position="98"/>
    </location>
    <ligand>
        <name>Zn(2+)</name>
        <dbReference type="ChEBI" id="CHEBI:29105"/>
    </ligand>
</feature>
<feature type="binding site" evidence="7">
    <location>
        <position position="343"/>
    </location>
    <ligand>
        <name>Zn(2+)</name>
        <dbReference type="ChEBI" id="CHEBI:29105"/>
    </ligand>
</feature>
<dbReference type="NCBIfam" id="TIGR01224">
    <property type="entry name" value="hutI"/>
    <property type="match status" value="1"/>
</dbReference>
<dbReference type="PANTHER" id="PTHR42752:SF1">
    <property type="entry name" value="IMIDAZOLONEPROPIONASE-RELATED"/>
    <property type="match status" value="1"/>
</dbReference>
<feature type="binding site" evidence="7">
    <location>
        <position position="347"/>
    </location>
    <ligand>
        <name>N-formimidoyl-L-glutamate</name>
        <dbReference type="ChEBI" id="CHEBI:58928"/>
    </ligand>
</feature>
<reference evidence="9" key="1">
    <citation type="submission" date="2020-10" db="EMBL/GenBank/DDBJ databases">
        <authorList>
            <person name="Gilroy R."/>
        </authorList>
    </citation>
    <scope>NUCLEOTIDE SEQUENCE</scope>
    <source>
        <strain evidence="9">B2-16538</strain>
    </source>
</reference>
<feature type="binding site" evidence="7">
    <location>
        <position position="343"/>
    </location>
    <ligand>
        <name>Fe(3+)</name>
        <dbReference type="ChEBI" id="CHEBI:29034"/>
    </ligand>
</feature>
<dbReference type="AlphaFoldDB" id="A0A9D9NRU0"/>
<accession>A0A9D9NRU0</accession>
<comment type="function">
    <text evidence="7">Catalyzes the hydrolytic cleavage of the carbon-nitrogen bond in imidazolone-5-propanoate to yield N-formimidoyl-L-glutamate. It is the third step in the universal histidine degradation pathway.</text>
</comment>
<comment type="caution">
    <text evidence="9">The sequence shown here is derived from an EMBL/GenBank/DDBJ whole genome shotgun (WGS) entry which is preliminary data.</text>
</comment>
<feature type="binding site" evidence="7">
    <location>
        <position position="100"/>
    </location>
    <ligand>
        <name>Zn(2+)</name>
        <dbReference type="ChEBI" id="CHEBI:29105"/>
    </ligand>
</feature>
<feature type="binding site" evidence="7">
    <location>
        <position position="107"/>
    </location>
    <ligand>
        <name>4-imidazolone-5-propanoate</name>
        <dbReference type="ChEBI" id="CHEBI:77893"/>
    </ligand>
</feature>
<dbReference type="EC" id="3.5.2.7" evidence="1 7"/>
<keyword evidence="7" id="KW-0963">Cytoplasm</keyword>